<name>A0A316HY03_9PSEU</name>
<evidence type="ECO:0000259" key="8">
    <source>
        <dbReference type="Pfam" id="PF19053"/>
    </source>
</evidence>
<feature type="transmembrane region" description="Helical" evidence="7">
    <location>
        <begin position="182"/>
        <end position="201"/>
    </location>
</feature>
<feature type="transmembrane region" description="Helical" evidence="7">
    <location>
        <begin position="151"/>
        <end position="170"/>
    </location>
</feature>
<dbReference type="NCBIfam" id="TIGR03920">
    <property type="entry name" value="T7SS_EccD"/>
    <property type="match status" value="1"/>
</dbReference>
<feature type="transmembrane region" description="Helical" evidence="7">
    <location>
        <begin position="207"/>
        <end position="227"/>
    </location>
</feature>
<keyword evidence="6 7" id="KW-0472">Membrane</keyword>
<dbReference type="InterPro" id="IPR006707">
    <property type="entry name" value="T7SS_EccD"/>
</dbReference>
<organism evidence="9 10">
    <name type="scientific">Lentzea atacamensis</name>
    <dbReference type="NCBI Taxonomy" id="531938"/>
    <lineage>
        <taxon>Bacteria</taxon>
        <taxon>Bacillati</taxon>
        <taxon>Actinomycetota</taxon>
        <taxon>Actinomycetes</taxon>
        <taxon>Pseudonocardiales</taxon>
        <taxon>Pseudonocardiaceae</taxon>
        <taxon>Lentzea</taxon>
    </lineage>
</organism>
<dbReference type="EMBL" id="QGHB01000006">
    <property type="protein sequence ID" value="PWK85544.1"/>
    <property type="molecule type" value="Genomic_DNA"/>
</dbReference>
<proteinExistence type="inferred from homology"/>
<evidence type="ECO:0000313" key="9">
    <source>
        <dbReference type="EMBL" id="PWK85544.1"/>
    </source>
</evidence>
<evidence type="ECO:0000256" key="1">
    <source>
        <dbReference type="ARBA" id="ARBA00004651"/>
    </source>
</evidence>
<accession>A0A316HY03</accession>
<keyword evidence="5 7" id="KW-1133">Transmembrane helix</keyword>
<feature type="transmembrane region" description="Helical" evidence="7">
    <location>
        <begin position="374"/>
        <end position="392"/>
    </location>
</feature>
<evidence type="ECO:0000256" key="7">
    <source>
        <dbReference type="SAM" id="Phobius"/>
    </source>
</evidence>
<sequence>MEERTQSRTNVPTRLRFVLGDHAVDVALPGDVQLVDLLPSVLAQFGKEWVEQSVDHEGWVAQRLGESPLDEDKSANELNLLDGDTVYLRPREDALPPLDYDDLVDGVAERVRADAGQWTPSRTRWMLRVGAVVALLGALLALLFGGDPQSLWLVPVVTGVVLIAVAGALARAKGKIVDGTGLACAGVIWAVTGGWLAAVQIAPLGGVPVRLVTAAATGVVAIVLALVAVADAVLIFTTALTALVTLLLPAIIWVASDLTAAQSAGIGIAVNFVAILFAPGGAFRLGGLKLPMLPTDAPEVKEDIDPVPHKVVVERSTVVFGYLKAFYLGYGITQTALLLVLVRPGEMWAMITASVCALLMLLRSRHLTGLVPRWSLLVPAGLTAVALALRLGMPEEPFIRAVAVLAPLVAVGIGLGVLSHYMPGKRLRPYWGRAVDILEYATAIAVLPLLLAVLDVYSWVRGLSG</sequence>
<dbReference type="InterPro" id="IPR044049">
    <property type="entry name" value="EccD_transm"/>
</dbReference>
<dbReference type="Proteomes" id="UP000246005">
    <property type="component" value="Unassembled WGS sequence"/>
</dbReference>
<evidence type="ECO:0000256" key="4">
    <source>
        <dbReference type="ARBA" id="ARBA00022692"/>
    </source>
</evidence>
<feature type="transmembrane region" description="Helical" evidence="7">
    <location>
        <begin position="234"/>
        <end position="255"/>
    </location>
</feature>
<dbReference type="AlphaFoldDB" id="A0A316HY03"/>
<protein>
    <submittedName>
        <fullName evidence="9">Type VII secretion integral membrane protein EccD</fullName>
    </submittedName>
</protein>
<dbReference type="RefSeq" id="WP_109638145.1">
    <property type="nucleotide sequence ID" value="NZ_QGHB01000006.1"/>
</dbReference>
<gene>
    <name evidence="9" type="ORF">C8D88_106172</name>
</gene>
<dbReference type="InterPro" id="IPR024962">
    <property type="entry name" value="YukD-like"/>
</dbReference>
<comment type="subcellular location">
    <subcellularLocation>
        <location evidence="1">Cell membrane</location>
        <topology evidence="1">Multi-pass membrane protein</topology>
    </subcellularLocation>
</comment>
<evidence type="ECO:0000256" key="3">
    <source>
        <dbReference type="ARBA" id="ARBA00022475"/>
    </source>
</evidence>
<dbReference type="PIRSF" id="PIRSF017804">
    <property type="entry name" value="Secretion_EccD1"/>
    <property type="match status" value="1"/>
</dbReference>
<evidence type="ECO:0000256" key="6">
    <source>
        <dbReference type="ARBA" id="ARBA00023136"/>
    </source>
</evidence>
<keyword evidence="3" id="KW-1003">Cell membrane</keyword>
<feature type="transmembrane region" description="Helical" evidence="7">
    <location>
        <begin position="398"/>
        <end position="419"/>
    </location>
</feature>
<dbReference type="Pfam" id="PF08817">
    <property type="entry name" value="YukD"/>
    <property type="match status" value="1"/>
</dbReference>
<comment type="similarity">
    <text evidence="2">Belongs to the EccD/Snm4 family.</text>
</comment>
<feature type="domain" description="EccD-like transmembrane" evidence="8">
    <location>
        <begin position="123"/>
        <end position="463"/>
    </location>
</feature>
<evidence type="ECO:0000313" key="10">
    <source>
        <dbReference type="Proteomes" id="UP000246005"/>
    </source>
</evidence>
<keyword evidence="4 7" id="KW-0812">Transmembrane</keyword>
<feature type="transmembrane region" description="Helical" evidence="7">
    <location>
        <begin position="440"/>
        <end position="460"/>
    </location>
</feature>
<comment type="caution">
    <text evidence="9">The sequence shown here is derived from an EMBL/GenBank/DDBJ whole genome shotgun (WGS) entry which is preliminary data.</text>
</comment>
<reference evidence="9 10" key="1">
    <citation type="submission" date="2018-05" db="EMBL/GenBank/DDBJ databases">
        <title>Genomic Encyclopedia of Type Strains, Phase IV (KMG-IV): sequencing the most valuable type-strain genomes for metagenomic binning, comparative biology and taxonomic classification.</title>
        <authorList>
            <person name="Goeker M."/>
        </authorList>
    </citation>
    <scope>NUCLEOTIDE SEQUENCE [LARGE SCALE GENOMIC DNA]</scope>
    <source>
        <strain evidence="9 10">DSM 45480</strain>
    </source>
</reference>
<dbReference type="OrthoDB" id="4775372at2"/>
<evidence type="ECO:0000256" key="2">
    <source>
        <dbReference type="ARBA" id="ARBA00006162"/>
    </source>
</evidence>
<dbReference type="GO" id="GO:0005886">
    <property type="term" value="C:plasma membrane"/>
    <property type="evidence" value="ECO:0007669"/>
    <property type="project" value="UniProtKB-SubCell"/>
</dbReference>
<dbReference type="Pfam" id="PF19053">
    <property type="entry name" value="EccD"/>
    <property type="match status" value="1"/>
</dbReference>
<feature type="transmembrane region" description="Helical" evidence="7">
    <location>
        <begin position="125"/>
        <end position="145"/>
    </location>
</feature>
<dbReference type="Gene3D" id="3.10.20.90">
    <property type="entry name" value="Phosphatidylinositol 3-kinase Catalytic Subunit, Chain A, domain 1"/>
    <property type="match status" value="1"/>
</dbReference>
<evidence type="ECO:0000256" key="5">
    <source>
        <dbReference type="ARBA" id="ARBA00022989"/>
    </source>
</evidence>
<feature type="transmembrane region" description="Helical" evidence="7">
    <location>
        <begin position="319"/>
        <end position="341"/>
    </location>
</feature>
<feature type="transmembrane region" description="Helical" evidence="7">
    <location>
        <begin position="261"/>
        <end position="283"/>
    </location>
</feature>
<feature type="transmembrane region" description="Helical" evidence="7">
    <location>
        <begin position="347"/>
        <end position="362"/>
    </location>
</feature>